<evidence type="ECO:0000313" key="3">
    <source>
        <dbReference type="Proteomes" id="UP000015105"/>
    </source>
</evidence>
<dbReference type="AlphaFoldDB" id="A0A453SLM7"/>
<dbReference type="Proteomes" id="UP000015105">
    <property type="component" value="Chromosome 7D"/>
</dbReference>
<name>A0A453SLM7_AEGTS</name>
<organism evidence="2 3">
    <name type="scientific">Aegilops tauschii subsp. strangulata</name>
    <name type="common">Goatgrass</name>
    <dbReference type="NCBI Taxonomy" id="200361"/>
    <lineage>
        <taxon>Eukaryota</taxon>
        <taxon>Viridiplantae</taxon>
        <taxon>Streptophyta</taxon>
        <taxon>Embryophyta</taxon>
        <taxon>Tracheophyta</taxon>
        <taxon>Spermatophyta</taxon>
        <taxon>Magnoliopsida</taxon>
        <taxon>Liliopsida</taxon>
        <taxon>Poales</taxon>
        <taxon>Poaceae</taxon>
        <taxon>BOP clade</taxon>
        <taxon>Pooideae</taxon>
        <taxon>Triticodae</taxon>
        <taxon>Triticeae</taxon>
        <taxon>Triticinae</taxon>
        <taxon>Aegilops</taxon>
    </lineage>
</organism>
<accession>A0A453SLM7</accession>
<evidence type="ECO:0000313" key="2">
    <source>
        <dbReference type="EnsemblPlants" id="AET7Gv20986300.4"/>
    </source>
</evidence>
<dbReference type="EnsemblPlants" id="AET7Gv20986300.4">
    <property type="protein sequence ID" value="AET7Gv20986300.4"/>
    <property type="gene ID" value="AET7Gv20986300"/>
</dbReference>
<evidence type="ECO:0000256" key="1">
    <source>
        <dbReference type="SAM" id="MobiDB-lite"/>
    </source>
</evidence>
<sequence length="119" mass="12532">RLAPPSPCAARRGAVPPRSVFTPTTRCRSTATCSSSRDQTVAQAQAARSRTSAVEGRDGSFQRAMLLLRARVAALLLAHASVASIQGTCGACVLNYRCLHVTYVGITLRLLAAMRCSAA</sequence>
<feature type="region of interest" description="Disordered" evidence="1">
    <location>
        <begin position="1"/>
        <end position="25"/>
    </location>
</feature>
<reference evidence="2" key="5">
    <citation type="journal article" date="2021" name="G3 (Bethesda)">
        <title>Aegilops tauschii genome assembly Aet v5.0 features greater sequence contiguity and improved annotation.</title>
        <authorList>
            <person name="Wang L."/>
            <person name="Zhu T."/>
            <person name="Rodriguez J.C."/>
            <person name="Deal K.R."/>
            <person name="Dubcovsky J."/>
            <person name="McGuire P.E."/>
            <person name="Lux T."/>
            <person name="Spannagl M."/>
            <person name="Mayer K.F.X."/>
            <person name="Baldrich P."/>
            <person name="Meyers B.C."/>
            <person name="Huo N."/>
            <person name="Gu Y.Q."/>
            <person name="Zhou H."/>
            <person name="Devos K.M."/>
            <person name="Bennetzen J.L."/>
            <person name="Unver T."/>
            <person name="Budak H."/>
            <person name="Gulick P.J."/>
            <person name="Galiba G."/>
            <person name="Kalapos B."/>
            <person name="Nelson D.R."/>
            <person name="Li P."/>
            <person name="You F.M."/>
            <person name="Luo M.C."/>
            <person name="Dvorak J."/>
        </authorList>
    </citation>
    <scope>NUCLEOTIDE SEQUENCE [LARGE SCALE GENOMIC DNA]</scope>
    <source>
        <strain evidence="2">cv. AL8/78</strain>
    </source>
</reference>
<reference evidence="3" key="2">
    <citation type="journal article" date="2017" name="Nat. Plants">
        <title>The Aegilops tauschii genome reveals multiple impacts of transposons.</title>
        <authorList>
            <person name="Zhao G."/>
            <person name="Zou C."/>
            <person name="Li K."/>
            <person name="Wang K."/>
            <person name="Li T."/>
            <person name="Gao L."/>
            <person name="Zhang X."/>
            <person name="Wang H."/>
            <person name="Yang Z."/>
            <person name="Liu X."/>
            <person name="Jiang W."/>
            <person name="Mao L."/>
            <person name="Kong X."/>
            <person name="Jiao Y."/>
            <person name="Jia J."/>
        </authorList>
    </citation>
    <scope>NUCLEOTIDE SEQUENCE [LARGE SCALE GENOMIC DNA]</scope>
    <source>
        <strain evidence="3">cv. AL8/78</strain>
    </source>
</reference>
<dbReference type="Gramene" id="AET7Gv20986300.4">
    <property type="protein sequence ID" value="AET7Gv20986300.4"/>
    <property type="gene ID" value="AET7Gv20986300"/>
</dbReference>
<keyword evidence="3" id="KW-1185">Reference proteome</keyword>
<protein>
    <submittedName>
        <fullName evidence="2">Uncharacterized protein</fullName>
    </submittedName>
</protein>
<reference evidence="3" key="1">
    <citation type="journal article" date="2014" name="Science">
        <title>Ancient hybridizations among the ancestral genomes of bread wheat.</title>
        <authorList>
            <consortium name="International Wheat Genome Sequencing Consortium,"/>
            <person name="Marcussen T."/>
            <person name="Sandve S.R."/>
            <person name="Heier L."/>
            <person name="Spannagl M."/>
            <person name="Pfeifer M."/>
            <person name="Jakobsen K.S."/>
            <person name="Wulff B.B."/>
            <person name="Steuernagel B."/>
            <person name="Mayer K.F."/>
            <person name="Olsen O.A."/>
        </authorList>
    </citation>
    <scope>NUCLEOTIDE SEQUENCE [LARGE SCALE GENOMIC DNA]</scope>
    <source>
        <strain evidence="3">cv. AL8/78</strain>
    </source>
</reference>
<proteinExistence type="predicted"/>
<reference evidence="2" key="4">
    <citation type="submission" date="2019-03" db="UniProtKB">
        <authorList>
            <consortium name="EnsemblPlants"/>
        </authorList>
    </citation>
    <scope>IDENTIFICATION</scope>
</reference>
<reference evidence="2" key="3">
    <citation type="journal article" date="2017" name="Nature">
        <title>Genome sequence of the progenitor of the wheat D genome Aegilops tauschii.</title>
        <authorList>
            <person name="Luo M.C."/>
            <person name="Gu Y.Q."/>
            <person name="Puiu D."/>
            <person name="Wang H."/>
            <person name="Twardziok S.O."/>
            <person name="Deal K.R."/>
            <person name="Huo N."/>
            <person name="Zhu T."/>
            <person name="Wang L."/>
            <person name="Wang Y."/>
            <person name="McGuire P.E."/>
            <person name="Liu S."/>
            <person name="Long H."/>
            <person name="Ramasamy R.K."/>
            <person name="Rodriguez J.C."/>
            <person name="Van S.L."/>
            <person name="Yuan L."/>
            <person name="Wang Z."/>
            <person name="Xia Z."/>
            <person name="Xiao L."/>
            <person name="Anderson O.D."/>
            <person name="Ouyang S."/>
            <person name="Liang Y."/>
            <person name="Zimin A.V."/>
            <person name="Pertea G."/>
            <person name="Qi P."/>
            <person name="Bennetzen J.L."/>
            <person name="Dai X."/>
            <person name="Dawson M.W."/>
            <person name="Muller H.G."/>
            <person name="Kugler K."/>
            <person name="Rivarola-Duarte L."/>
            <person name="Spannagl M."/>
            <person name="Mayer K.F.X."/>
            <person name="Lu F.H."/>
            <person name="Bevan M.W."/>
            <person name="Leroy P."/>
            <person name="Li P."/>
            <person name="You F.M."/>
            <person name="Sun Q."/>
            <person name="Liu Z."/>
            <person name="Lyons E."/>
            <person name="Wicker T."/>
            <person name="Salzberg S.L."/>
            <person name="Devos K.M."/>
            <person name="Dvorak J."/>
        </authorList>
    </citation>
    <scope>NUCLEOTIDE SEQUENCE [LARGE SCALE GENOMIC DNA]</scope>
    <source>
        <strain evidence="2">cv. AL8/78</strain>
    </source>
</reference>